<dbReference type="PANTHER" id="PTHR10742:SF410">
    <property type="entry name" value="LYSINE-SPECIFIC HISTONE DEMETHYLASE 2"/>
    <property type="match status" value="1"/>
</dbReference>
<evidence type="ECO:0000313" key="3">
    <source>
        <dbReference type="Proteomes" id="UP000006015"/>
    </source>
</evidence>
<feature type="non-terminal residue" evidence="2">
    <location>
        <position position="1"/>
    </location>
</feature>
<evidence type="ECO:0000313" key="2">
    <source>
        <dbReference type="EMBL" id="EFG81787.1"/>
    </source>
</evidence>
<accession>A0ABN0AFZ5</accession>
<keyword evidence="3" id="KW-1185">Reference proteome</keyword>
<feature type="domain" description="Amine oxidase" evidence="1">
    <location>
        <begin position="25"/>
        <end position="452"/>
    </location>
</feature>
<gene>
    <name evidence="2" type="ORF">HMPREF0281_01152</name>
</gene>
<dbReference type="PANTHER" id="PTHR10742">
    <property type="entry name" value="FLAVIN MONOAMINE OXIDASE"/>
    <property type="match status" value="1"/>
</dbReference>
<dbReference type="InterPro" id="IPR050281">
    <property type="entry name" value="Flavin_monoamine_oxidase"/>
</dbReference>
<protein>
    <submittedName>
        <fullName evidence="2">Amine oxidase (Flavin-containing)</fullName>
    </submittedName>
</protein>
<name>A0ABN0AFZ5_CORAM</name>
<dbReference type="Pfam" id="PF01593">
    <property type="entry name" value="Amino_oxidase"/>
    <property type="match status" value="1"/>
</dbReference>
<dbReference type="Proteomes" id="UP000006015">
    <property type="component" value="Unassembled WGS sequence"/>
</dbReference>
<evidence type="ECO:0000259" key="1">
    <source>
        <dbReference type="Pfam" id="PF01593"/>
    </source>
</evidence>
<dbReference type="EMBL" id="ADNS01000007">
    <property type="protein sequence ID" value="EFG81787.1"/>
    <property type="molecule type" value="Genomic_DNA"/>
</dbReference>
<dbReference type="SUPFAM" id="SSF51905">
    <property type="entry name" value="FAD/NAD(P)-binding domain"/>
    <property type="match status" value="1"/>
</dbReference>
<sequence>QHFSLQEKETLIMSKNKVVIIGAGFAGLVAARELQTAGIEYEILEAKDRIGGRAWTEERMGRPLELGATWVHWFQAHTWTEIMRYGQRTEITASPSGNDAHWVTDGKVVKGTEDDLDEKLTAAMGVTYEGSEEYFPNPHDPLWVLSDDFDGPAEVRERFLSDDQTNAIDLVKEAGFDQETIDLVDAFWCAGYIGDPYTGSALMAKQWGALSDNRYRVMEDITLKWKLNNGMRSLYDGIAGDLNTDIRLNTPVAKVEHHDNGATVTTESGEVIEASAVICTVPVGALSNIEFSPALPDAVQSVIDDKWNSQGAKIWIKIKGHHRFLGYAPKPAKMSVVRSEYFMDDDTTILVGFGYDNTNIDLNSIEDAQAVINQWRDDLEVVDTTGHNWVADKWAGQAWGTLRKGQFTQGWSLFDDIDSQLFFAGSDYAYGWRGVCVDGALEKGMTTARQVINSMRETKEQ</sequence>
<dbReference type="Gene3D" id="3.50.50.60">
    <property type="entry name" value="FAD/NAD(P)-binding domain"/>
    <property type="match status" value="1"/>
</dbReference>
<comment type="caution">
    <text evidence="2">The sequence shown here is derived from an EMBL/GenBank/DDBJ whole genome shotgun (WGS) entry which is preliminary data.</text>
</comment>
<dbReference type="InterPro" id="IPR036188">
    <property type="entry name" value="FAD/NAD-bd_sf"/>
</dbReference>
<proteinExistence type="predicted"/>
<organism evidence="2 3">
    <name type="scientific">Corynebacterium ammoniagenes DSM 20306</name>
    <dbReference type="NCBI Taxonomy" id="649754"/>
    <lineage>
        <taxon>Bacteria</taxon>
        <taxon>Bacillati</taxon>
        <taxon>Actinomycetota</taxon>
        <taxon>Actinomycetes</taxon>
        <taxon>Mycobacteriales</taxon>
        <taxon>Corynebacteriaceae</taxon>
        <taxon>Corynebacterium</taxon>
    </lineage>
</organism>
<reference evidence="2 3" key="1">
    <citation type="submission" date="2010-04" db="EMBL/GenBank/DDBJ databases">
        <authorList>
            <person name="Weinstock G."/>
            <person name="Sodergren E."/>
            <person name="Clifton S."/>
            <person name="Fulton L."/>
            <person name="Fulton B."/>
            <person name="Courtney L."/>
            <person name="Fronick C."/>
            <person name="Harrison M."/>
            <person name="Strong C."/>
            <person name="Farmer C."/>
            <person name="Delahaunty K."/>
            <person name="Markovic C."/>
            <person name="Hall O."/>
            <person name="Minx P."/>
            <person name="Tomlinson C."/>
            <person name="Mitreva M."/>
            <person name="Hou S."/>
            <person name="Wollam A."/>
            <person name="Pepin K.H."/>
            <person name="Johnson M."/>
            <person name="Bhonagiri V."/>
            <person name="Zhang X."/>
            <person name="Suruliraj S."/>
            <person name="Warren W."/>
            <person name="Chinwalla A."/>
            <person name="Mardis E.R."/>
            <person name="Wilson R.K."/>
        </authorList>
    </citation>
    <scope>NUCLEOTIDE SEQUENCE [LARGE SCALE GENOMIC DNA]</scope>
    <source>
        <strain evidence="2 3">DSM 20306</strain>
    </source>
</reference>
<dbReference type="InterPro" id="IPR002937">
    <property type="entry name" value="Amino_oxidase"/>
</dbReference>